<sequence>MLADAGRLRPPPEFDSVRTLSQESICHRRASAPSQSNGLACPVLSLSSQVCLPQAFGPCRQSGRRSQRKPDYRLRLIYHLSQAFKSSCSMNFPSPKLLAL</sequence>
<dbReference type="Proteomes" id="UP000626109">
    <property type="component" value="Unassembled WGS sequence"/>
</dbReference>
<evidence type="ECO:0000313" key="2">
    <source>
        <dbReference type="Proteomes" id="UP000626109"/>
    </source>
</evidence>
<dbReference type="EMBL" id="CAJNNW010035828">
    <property type="protein sequence ID" value="CAE8730314.1"/>
    <property type="molecule type" value="Genomic_DNA"/>
</dbReference>
<name>A0A813LFL9_POLGL</name>
<accession>A0A813LFL9</accession>
<dbReference type="AlphaFoldDB" id="A0A813LFL9"/>
<gene>
    <name evidence="1" type="ORF">PGLA2088_LOCUS45702</name>
</gene>
<organism evidence="1 2">
    <name type="scientific">Polarella glacialis</name>
    <name type="common">Dinoflagellate</name>
    <dbReference type="NCBI Taxonomy" id="89957"/>
    <lineage>
        <taxon>Eukaryota</taxon>
        <taxon>Sar</taxon>
        <taxon>Alveolata</taxon>
        <taxon>Dinophyceae</taxon>
        <taxon>Suessiales</taxon>
        <taxon>Suessiaceae</taxon>
        <taxon>Polarella</taxon>
    </lineage>
</organism>
<protein>
    <submittedName>
        <fullName evidence="1">Uncharacterized protein</fullName>
    </submittedName>
</protein>
<reference evidence="1" key="1">
    <citation type="submission" date="2021-02" db="EMBL/GenBank/DDBJ databases">
        <authorList>
            <person name="Dougan E. K."/>
            <person name="Rhodes N."/>
            <person name="Thang M."/>
            <person name="Chan C."/>
        </authorList>
    </citation>
    <scope>NUCLEOTIDE SEQUENCE</scope>
</reference>
<evidence type="ECO:0000313" key="1">
    <source>
        <dbReference type="EMBL" id="CAE8730314.1"/>
    </source>
</evidence>
<proteinExistence type="predicted"/>
<comment type="caution">
    <text evidence="1">The sequence shown here is derived from an EMBL/GenBank/DDBJ whole genome shotgun (WGS) entry which is preliminary data.</text>
</comment>